<dbReference type="EMBL" id="VVIM01000011">
    <property type="protein sequence ID" value="KAB0790906.1"/>
    <property type="molecule type" value="Genomic_DNA"/>
</dbReference>
<dbReference type="AlphaFoldDB" id="A0A5N4A0S2"/>
<dbReference type="InParanoid" id="A0A5N4A0S2"/>
<feature type="region of interest" description="Disordered" evidence="1">
    <location>
        <begin position="284"/>
        <end position="310"/>
    </location>
</feature>
<sequence length="454" mass="50978">MPPATLLLREPATSSLTSIVERSQRRLPPFAQYDLRINSTQLDLELISSRPVTDPKLATDEGFESDIDTVSLVSSDDSFTSGNVRELKIQETDSANGSASSDSDTEPVIAKPSPLPATPTTESHSLVNCVCYTDIKFPHLLVFVIKCDALVFKFENLTALKTFYSNFSTFKAITNQKTYSSANTKFNLLQRTDRNGITHIEITKGLETRLSLPKGPDNSKIISLNTPDFKPANHNESRLYLKNANLRQRSESHSHRSPSIENILSTQSLSNTNSLKKVWKSAEDLLGEAPKRPERRRKKQRAPDPPKPAVLPCQLVRVDVKQSRFQALTQKILPMYPAKKAPEWTYSVPRFLRRPRSQSETRNITSLDYGYVDFTYKTEAVSNRLFGMSSKLKDFGSKTIGRNYDWEETRRGSLGGLGYANGGSLKSVIKKDDNKRKSIEKKVTFSAYTTVQVV</sequence>
<keyword evidence="3" id="KW-1185">Reference proteome</keyword>
<feature type="compositionally biased region" description="Low complexity" evidence="1">
    <location>
        <begin position="93"/>
        <end position="102"/>
    </location>
</feature>
<reference evidence="2 3" key="1">
    <citation type="journal article" date="2018" name="Elife">
        <title>Firefly genomes illuminate parallel origins of bioluminescence in beetles.</title>
        <authorList>
            <person name="Fallon T.R."/>
            <person name="Lower S.E."/>
            <person name="Chang C.H."/>
            <person name="Bessho-Uehara M."/>
            <person name="Martin G.J."/>
            <person name="Bewick A.J."/>
            <person name="Behringer M."/>
            <person name="Debat H.J."/>
            <person name="Wong I."/>
            <person name="Day J.C."/>
            <person name="Suvorov A."/>
            <person name="Silva C.J."/>
            <person name="Stanger-Hall K.F."/>
            <person name="Hall D.W."/>
            <person name="Schmitz R.J."/>
            <person name="Nelson D.R."/>
            <person name="Lewis S.M."/>
            <person name="Shigenobu S."/>
            <person name="Bybee S.M."/>
            <person name="Larracuente A.M."/>
            <person name="Oba Y."/>
            <person name="Weng J.K."/>
        </authorList>
    </citation>
    <scope>NUCLEOTIDE SEQUENCE [LARGE SCALE GENOMIC DNA]</scope>
    <source>
        <strain evidence="2">1611_PpyrPB1</strain>
        <tissue evidence="2">Whole body</tissue>
    </source>
</reference>
<dbReference type="OrthoDB" id="8195288at2759"/>
<evidence type="ECO:0000313" key="3">
    <source>
        <dbReference type="Proteomes" id="UP000327044"/>
    </source>
</evidence>
<evidence type="ECO:0000256" key="1">
    <source>
        <dbReference type="SAM" id="MobiDB-lite"/>
    </source>
</evidence>
<proteinExistence type="predicted"/>
<dbReference type="Proteomes" id="UP000327044">
    <property type="component" value="Unassembled WGS sequence"/>
</dbReference>
<comment type="caution">
    <text evidence="2">The sequence shown here is derived from an EMBL/GenBank/DDBJ whole genome shotgun (WGS) entry which is preliminary data.</text>
</comment>
<accession>A0A5N4A0S2</accession>
<gene>
    <name evidence="2" type="ORF">PPYR_02706</name>
</gene>
<feature type="region of interest" description="Disordered" evidence="1">
    <location>
        <begin position="84"/>
        <end position="122"/>
    </location>
</feature>
<evidence type="ECO:0000313" key="2">
    <source>
        <dbReference type="EMBL" id="KAB0790906.1"/>
    </source>
</evidence>
<name>A0A5N4A0S2_PHOPY</name>
<protein>
    <submittedName>
        <fullName evidence="2">Uncharacterized protein</fullName>
    </submittedName>
</protein>
<organism evidence="2 3">
    <name type="scientific">Photinus pyralis</name>
    <name type="common">Common eastern firefly</name>
    <name type="synonym">Lampyris pyralis</name>
    <dbReference type="NCBI Taxonomy" id="7054"/>
    <lineage>
        <taxon>Eukaryota</taxon>
        <taxon>Metazoa</taxon>
        <taxon>Ecdysozoa</taxon>
        <taxon>Arthropoda</taxon>
        <taxon>Hexapoda</taxon>
        <taxon>Insecta</taxon>
        <taxon>Pterygota</taxon>
        <taxon>Neoptera</taxon>
        <taxon>Endopterygota</taxon>
        <taxon>Coleoptera</taxon>
        <taxon>Polyphaga</taxon>
        <taxon>Elateriformia</taxon>
        <taxon>Elateroidea</taxon>
        <taxon>Lampyridae</taxon>
        <taxon>Lampyrinae</taxon>
        <taxon>Photinus</taxon>
    </lineage>
</organism>